<dbReference type="GO" id="GO:1990281">
    <property type="term" value="C:efflux pump complex"/>
    <property type="evidence" value="ECO:0007669"/>
    <property type="project" value="TreeGrafter"/>
</dbReference>
<evidence type="ECO:0000256" key="1">
    <source>
        <dbReference type="ARBA" id="ARBA00009477"/>
    </source>
</evidence>
<feature type="domain" description="CusB-like beta-barrel" evidence="4">
    <location>
        <begin position="271"/>
        <end position="338"/>
    </location>
</feature>
<reference evidence="5 6" key="1">
    <citation type="submission" date="2019-04" db="EMBL/GenBank/DDBJ databases">
        <title>Genome sequence of Pelagicola litoralis CL-ES2.</title>
        <authorList>
            <person name="Cao J."/>
        </authorList>
    </citation>
    <scope>NUCLEOTIDE SEQUENCE [LARGE SCALE GENOMIC DNA]</scope>
    <source>
        <strain evidence="5 6">CL-ES2</strain>
    </source>
</reference>
<dbReference type="InterPro" id="IPR058792">
    <property type="entry name" value="Beta-barrel_RND_2"/>
</dbReference>
<dbReference type="InterPro" id="IPR006143">
    <property type="entry name" value="RND_pump_MFP"/>
</dbReference>
<dbReference type="NCBIfam" id="TIGR01730">
    <property type="entry name" value="RND_mfp"/>
    <property type="match status" value="1"/>
</dbReference>
<evidence type="ECO:0000256" key="2">
    <source>
        <dbReference type="SAM" id="Coils"/>
    </source>
</evidence>
<accession>A0A4U7N6S3</accession>
<dbReference type="Gene3D" id="2.40.420.20">
    <property type="match status" value="1"/>
</dbReference>
<organism evidence="5 6">
    <name type="scientific">Shimia litoralis</name>
    <dbReference type="NCBI Taxonomy" id="420403"/>
    <lineage>
        <taxon>Bacteria</taxon>
        <taxon>Pseudomonadati</taxon>
        <taxon>Pseudomonadota</taxon>
        <taxon>Alphaproteobacteria</taxon>
        <taxon>Rhodobacterales</taxon>
        <taxon>Roseobacteraceae</taxon>
    </lineage>
</organism>
<sequence length="419" mass="44371">MKPVPILTAILVTAFLYFIVVERDALLAFAAGTDAKTESTEDTTDQTPENAAAETDMDSAAQGAVRVVAIHSTTRVVDNAVVLRGQTEADRQVEVRAETSAQIISSPLRRGTHVKTGQVMCELDPGTREASLAEAQARLEEARAGVPATQARIEEARARLEEARIIDNAASKLSEGGFASETRVASAQASVRAAEATVAAAQSGLQSTQASIQSAEASVAAAEREIDRLTLKAPFGGLLEADTAELGSLLQPGSLCATIIRLDPIKVVGFVPETEVDRIVIGAMAGARLTSGQEVTGQVSFLSRSADSLTRTFRVEINVPNPDLKIRDGQTAEIAIASDGAQAHLIPQSALTLNDKGHLGVRTITSENTVRFMKVDLLRDTPKGIWVSGLPENIDVIIIGQEFVTDDVAVLPTYQELGQ</sequence>
<proteinExistence type="inferred from homology"/>
<dbReference type="Gene3D" id="2.40.50.100">
    <property type="match status" value="1"/>
</dbReference>
<evidence type="ECO:0000313" key="6">
    <source>
        <dbReference type="Proteomes" id="UP000306575"/>
    </source>
</evidence>
<evidence type="ECO:0000259" key="4">
    <source>
        <dbReference type="Pfam" id="PF25954"/>
    </source>
</evidence>
<dbReference type="AlphaFoldDB" id="A0A4U7N6S3"/>
<comment type="similarity">
    <text evidence="1">Belongs to the membrane fusion protein (MFP) (TC 8.A.1) family.</text>
</comment>
<dbReference type="Proteomes" id="UP000306575">
    <property type="component" value="Unassembled WGS sequence"/>
</dbReference>
<name>A0A4U7N6S3_9RHOB</name>
<dbReference type="EMBL" id="SULI01000005">
    <property type="protein sequence ID" value="TKZ21418.1"/>
    <property type="molecule type" value="Genomic_DNA"/>
</dbReference>
<dbReference type="Gene3D" id="2.40.30.170">
    <property type="match status" value="1"/>
</dbReference>
<feature type="region of interest" description="Disordered" evidence="3">
    <location>
        <begin position="34"/>
        <end position="58"/>
    </location>
</feature>
<feature type="coiled-coil region" evidence="2">
    <location>
        <begin position="205"/>
        <end position="232"/>
    </location>
</feature>
<comment type="caution">
    <text evidence="5">The sequence shown here is derived from an EMBL/GenBank/DDBJ whole genome shotgun (WGS) entry which is preliminary data.</text>
</comment>
<dbReference type="PANTHER" id="PTHR30469:SF29">
    <property type="entry name" value="BLR2860 PROTEIN"/>
    <property type="match status" value="1"/>
</dbReference>
<protein>
    <submittedName>
        <fullName evidence="5">Efflux RND transporter periplasmic adaptor subunit</fullName>
    </submittedName>
</protein>
<keyword evidence="2" id="KW-0175">Coiled coil</keyword>
<dbReference type="Gene3D" id="1.10.287.470">
    <property type="entry name" value="Helix hairpin bin"/>
    <property type="match status" value="1"/>
</dbReference>
<dbReference type="GO" id="GO:0015562">
    <property type="term" value="F:efflux transmembrane transporter activity"/>
    <property type="evidence" value="ECO:0007669"/>
    <property type="project" value="TreeGrafter"/>
</dbReference>
<gene>
    <name evidence="5" type="ORF">FAP39_06675</name>
</gene>
<keyword evidence="6" id="KW-1185">Reference proteome</keyword>
<dbReference type="PANTHER" id="PTHR30469">
    <property type="entry name" value="MULTIDRUG RESISTANCE PROTEIN MDTA"/>
    <property type="match status" value="1"/>
</dbReference>
<dbReference type="OrthoDB" id="9806939at2"/>
<dbReference type="RefSeq" id="WP_138015621.1">
    <property type="nucleotide sequence ID" value="NZ_SULI01000005.1"/>
</dbReference>
<evidence type="ECO:0000256" key="3">
    <source>
        <dbReference type="SAM" id="MobiDB-lite"/>
    </source>
</evidence>
<dbReference type="SUPFAM" id="SSF111369">
    <property type="entry name" value="HlyD-like secretion proteins"/>
    <property type="match status" value="1"/>
</dbReference>
<evidence type="ECO:0000313" key="5">
    <source>
        <dbReference type="EMBL" id="TKZ21418.1"/>
    </source>
</evidence>
<dbReference type="Pfam" id="PF25954">
    <property type="entry name" value="Beta-barrel_RND_2"/>
    <property type="match status" value="1"/>
</dbReference>